<dbReference type="SUPFAM" id="SSF46626">
    <property type="entry name" value="Cytochrome c"/>
    <property type="match status" value="2"/>
</dbReference>
<dbReference type="PANTHER" id="PTHR35008">
    <property type="entry name" value="BLL4482 PROTEIN-RELATED"/>
    <property type="match status" value="1"/>
</dbReference>
<dbReference type="GO" id="GO:0009055">
    <property type="term" value="F:electron transfer activity"/>
    <property type="evidence" value="ECO:0007669"/>
    <property type="project" value="InterPro"/>
</dbReference>
<accession>A0A1M5VM01</accession>
<evidence type="ECO:0000313" key="8">
    <source>
        <dbReference type="Proteomes" id="UP000184212"/>
    </source>
</evidence>
<sequence length="446" mass="48823">MQAFLKLNNLDLTHTVMKTPLWLLTAGLALFACTKTKPIESPRVPAADTTILQATITRPLTDKKFEITEARLKRGEYLVNGILQCFVCHSERDSTIAGFPPIASKKGGGAILGQRGNFRMVAPNISPDKETGAGNWTDDMFARAIREGVGHDGRALSLPMYWASFSNLADEDLASVIVYIRSIPPVKNRLPQRSLPPEREKELQGSPKMLTGPVAYPDTADALKKGIYLVKVADCVGCHTGWYGTNPGMFGGGNPMSKNNHKVVLSTNLTPDPTGLAGWDAATFINAIRTGKGGTLDGSMPWTAYRNMSDQDLAAILTALKRLPPVNHRVMNSLPATDCVICGQKHGYGEYNKVKPFPKVKTDTTLYNQYAGKYSNPDGFVLEIKYKDHQLLISEGGPDLLLVPIGNNRFNGIGLATPVSFERDRSGKINSLICYWIEDEVFKKLP</sequence>
<keyword evidence="2 4" id="KW-0479">Metal-binding</keyword>
<keyword evidence="1 4" id="KW-0349">Heme</keyword>
<dbReference type="PANTHER" id="PTHR35008:SF4">
    <property type="entry name" value="BLL4482 PROTEIN"/>
    <property type="match status" value="1"/>
</dbReference>
<dbReference type="STRING" id="947013.SAMN04488109_5190"/>
<evidence type="ECO:0000256" key="3">
    <source>
        <dbReference type="ARBA" id="ARBA00023004"/>
    </source>
</evidence>
<evidence type="ECO:0000256" key="1">
    <source>
        <dbReference type="ARBA" id="ARBA00022617"/>
    </source>
</evidence>
<dbReference type="AlphaFoldDB" id="A0A1M5VM01"/>
<keyword evidence="3 4" id="KW-0408">Iron</keyword>
<dbReference type="OrthoDB" id="9809720at2"/>
<organism evidence="7 8">
    <name type="scientific">Chryseolinea serpens</name>
    <dbReference type="NCBI Taxonomy" id="947013"/>
    <lineage>
        <taxon>Bacteria</taxon>
        <taxon>Pseudomonadati</taxon>
        <taxon>Bacteroidota</taxon>
        <taxon>Cytophagia</taxon>
        <taxon>Cytophagales</taxon>
        <taxon>Fulvivirgaceae</taxon>
        <taxon>Chryseolinea</taxon>
    </lineage>
</organism>
<dbReference type="Proteomes" id="UP000184212">
    <property type="component" value="Unassembled WGS sequence"/>
</dbReference>
<dbReference type="PROSITE" id="PS51007">
    <property type="entry name" value="CYTC"/>
    <property type="match status" value="2"/>
</dbReference>
<dbReference type="InterPro" id="IPR051459">
    <property type="entry name" value="Cytochrome_c-type_DH"/>
</dbReference>
<protein>
    <submittedName>
        <fullName evidence="7">Cytochrome C oxidase, cbb3-type, subunit III</fullName>
    </submittedName>
</protein>
<dbReference type="EMBL" id="FQWQ01000004">
    <property type="protein sequence ID" value="SHH75943.1"/>
    <property type="molecule type" value="Genomic_DNA"/>
</dbReference>
<dbReference type="InterPro" id="IPR009056">
    <property type="entry name" value="Cyt_c-like_dom"/>
</dbReference>
<evidence type="ECO:0000313" key="7">
    <source>
        <dbReference type="EMBL" id="SHH75943.1"/>
    </source>
</evidence>
<evidence type="ECO:0000256" key="2">
    <source>
        <dbReference type="ARBA" id="ARBA00022723"/>
    </source>
</evidence>
<feature type="domain" description="Cytochrome c" evidence="6">
    <location>
        <begin position="70"/>
        <end position="184"/>
    </location>
</feature>
<keyword evidence="8" id="KW-1185">Reference proteome</keyword>
<evidence type="ECO:0000256" key="5">
    <source>
        <dbReference type="SAM" id="MobiDB-lite"/>
    </source>
</evidence>
<proteinExistence type="predicted"/>
<dbReference type="GO" id="GO:0020037">
    <property type="term" value="F:heme binding"/>
    <property type="evidence" value="ECO:0007669"/>
    <property type="project" value="InterPro"/>
</dbReference>
<name>A0A1M5VM01_9BACT</name>
<feature type="region of interest" description="Disordered" evidence="5">
    <location>
        <begin position="190"/>
        <end position="211"/>
    </location>
</feature>
<feature type="domain" description="Cytochrome c" evidence="6">
    <location>
        <begin position="221"/>
        <end position="324"/>
    </location>
</feature>
<dbReference type="InterPro" id="IPR036909">
    <property type="entry name" value="Cyt_c-like_dom_sf"/>
</dbReference>
<reference evidence="7 8" key="1">
    <citation type="submission" date="2016-11" db="EMBL/GenBank/DDBJ databases">
        <authorList>
            <person name="Jaros S."/>
            <person name="Januszkiewicz K."/>
            <person name="Wedrychowicz H."/>
        </authorList>
    </citation>
    <scope>NUCLEOTIDE SEQUENCE [LARGE SCALE GENOMIC DNA]</scope>
    <source>
        <strain evidence="7 8">DSM 24574</strain>
    </source>
</reference>
<evidence type="ECO:0000259" key="6">
    <source>
        <dbReference type="PROSITE" id="PS51007"/>
    </source>
</evidence>
<dbReference type="PROSITE" id="PS51257">
    <property type="entry name" value="PROKAR_LIPOPROTEIN"/>
    <property type="match status" value="1"/>
</dbReference>
<dbReference type="Gene3D" id="1.10.760.10">
    <property type="entry name" value="Cytochrome c-like domain"/>
    <property type="match status" value="1"/>
</dbReference>
<dbReference type="GO" id="GO:0046872">
    <property type="term" value="F:metal ion binding"/>
    <property type="evidence" value="ECO:0007669"/>
    <property type="project" value="UniProtKB-KW"/>
</dbReference>
<evidence type="ECO:0000256" key="4">
    <source>
        <dbReference type="PROSITE-ProRule" id="PRU00433"/>
    </source>
</evidence>
<gene>
    <name evidence="7" type="ORF">SAMN04488109_5190</name>
</gene>